<dbReference type="Gene3D" id="1.20.1410.10">
    <property type="entry name" value="I/LWEQ domain"/>
    <property type="match status" value="1"/>
</dbReference>
<proteinExistence type="predicted"/>
<feature type="compositionally biased region" description="Acidic residues" evidence="1">
    <location>
        <begin position="192"/>
        <end position="211"/>
    </location>
</feature>
<evidence type="ECO:0000313" key="3">
    <source>
        <dbReference type="EMBL" id="RPB16897.1"/>
    </source>
</evidence>
<dbReference type="Proteomes" id="UP000277580">
    <property type="component" value="Unassembled WGS sequence"/>
</dbReference>
<dbReference type="GO" id="GO:0005634">
    <property type="term" value="C:nucleus"/>
    <property type="evidence" value="ECO:0007669"/>
    <property type="project" value="TreeGrafter"/>
</dbReference>
<dbReference type="PANTHER" id="PTHR15492:SF1">
    <property type="entry name" value="CYCLIN-D1-BINDING PROTEIN 1"/>
    <property type="match status" value="1"/>
</dbReference>
<gene>
    <name evidence="3" type="ORF">P167DRAFT_602064</name>
</gene>
<dbReference type="OrthoDB" id="4088536at2759"/>
<dbReference type="Gene3D" id="1.20.1420.10">
    <property type="entry name" value="Talin, central domain"/>
    <property type="match status" value="1"/>
</dbReference>
<feature type="region of interest" description="Disordered" evidence="1">
    <location>
        <begin position="192"/>
        <end position="217"/>
    </location>
</feature>
<dbReference type="STRING" id="1392247.A0A3N4L265"/>
<reference evidence="3 4" key="1">
    <citation type="journal article" date="2018" name="Nat. Ecol. Evol.">
        <title>Pezizomycetes genomes reveal the molecular basis of ectomycorrhizal truffle lifestyle.</title>
        <authorList>
            <person name="Murat C."/>
            <person name="Payen T."/>
            <person name="Noel B."/>
            <person name="Kuo A."/>
            <person name="Morin E."/>
            <person name="Chen J."/>
            <person name="Kohler A."/>
            <person name="Krizsan K."/>
            <person name="Balestrini R."/>
            <person name="Da Silva C."/>
            <person name="Montanini B."/>
            <person name="Hainaut M."/>
            <person name="Levati E."/>
            <person name="Barry K.W."/>
            <person name="Belfiori B."/>
            <person name="Cichocki N."/>
            <person name="Clum A."/>
            <person name="Dockter R.B."/>
            <person name="Fauchery L."/>
            <person name="Guy J."/>
            <person name="Iotti M."/>
            <person name="Le Tacon F."/>
            <person name="Lindquist E.A."/>
            <person name="Lipzen A."/>
            <person name="Malagnac F."/>
            <person name="Mello A."/>
            <person name="Molinier V."/>
            <person name="Miyauchi S."/>
            <person name="Poulain J."/>
            <person name="Riccioni C."/>
            <person name="Rubini A."/>
            <person name="Sitrit Y."/>
            <person name="Splivallo R."/>
            <person name="Traeger S."/>
            <person name="Wang M."/>
            <person name="Zifcakova L."/>
            <person name="Wipf D."/>
            <person name="Zambonelli A."/>
            <person name="Paolocci F."/>
            <person name="Nowrousian M."/>
            <person name="Ottonello S."/>
            <person name="Baldrian P."/>
            <person name="Spatafora J.W."/>
            <person name="Henrissat B."/>
            <person name="Nagy L.G."/>
            <person name="Aury J.M."/>
            <person name="Wincker P."/>
            <person name="Grigoriev I.V."/>
            <person name="Bonfante P."/>
            <person name="Martin F.M."/>
        </authorList>
    </citation>
    <scope>NUCLEOTIDE SEQUENCE [LARGE SCALE GENOMIC DNA]</scope>
    <source>
        <strain evidence="3 4">CCBAS932</strain>
    </source>
</reference>
<evidence type="ECO:0000256" key="1">
    <source>
        <dbReference type="SAM" id="MobiDB-lite"/>
    </source>
</evidence>
<dbReference type="InterPro" id="IPR026907">
    <property type="entry name" value="GCIP-like"/>
</dbReference>
<dbReference type="InParanoid" id="A0A3N4L265"/>
<organism evidence="3 4">
    <name type="scientific">Morchella conica CCBAS932</name>
    <dbReference type="NCBI Taxonomy" id="1392247"/>
    <lineage>
        <taxon>Eukaryota</taxon>
        <taxon>Fungi</taxon>
        <taxon>Dikarya</taxon>
        <taxon>Ascomycota</taxon>
        <taxon>Pezizomycotina</taxon>
        <taxon>Pezizomycetes</taxon>
        <taxon>Pezizales</taxon>
        <taxon>Morchellaceae</taxon>
        <taxon>Morchella</taxon>
    </lineage>
</organism>
<evidence type="ECO:0000259" key="2">
    <source>
        <dbReference type="Pfam" id="PF13324"/>
    </source>
</evidence>
<dbReference type="EMBL" id="ML119107">
    <property type="protein sequence ID" value="RPB16897.1"/>
    <property type="molecule type" value="Genomic_DNA"/>
</dbReference>
<dbReference type="PANTHER" id="PTHR15492">
    <property type="entry name" value="CYCLIN D1-BINDING PROTEIN 1"/>
    <property type="match status" value="1"/>
</dbReference>
<feature type="domain" description="Cyclin-D1-binding protein 1-like N-terminal" evidence="2">
    <location>
        <begin position="47"/>
        <end position="191"/>
    </location>
</feature>
<keyword evidence="4" id="KW-1185">Reference proteome</keyword>
<protein>
    <recommendedName>
        <fullName evidence="2">Cyclin-D1-binding protein 1-like N-terminal domain-containing protein</fullName>
    </recommendedName>
</protein>
<sequence>MTTPTKSLEASTLSLLALISHSRNLLSSGSIAPAPKPSTDNPLDILHDIGALTRAHTTKLSIAIRPPNIIYDAAARCVQDITQFVVPPLLATVELMSPKQHGSTLYTAVLRAADNTLAALEEFAKEIPEICRAGKSAGARDRLASTGVVWQAADGLVALRAKGLAGVVQDVVESHMAMLKDAMAELKEWLESNDDDEDDEADGEAKDEDAFWDAPKKALAKDDTEAREKVDASLKKMKLVTILLNAVVKRRLAGEGKLQDTQRLDKIAELAKSVANSGDDIGMGYYEDNTDEAAEAQKEFEKKAIELAELATLANDGNDDSFSKWFRNCRDAISKNG</sequence>
<dbReference type="InterPro" id="IPR049317">
    <property type="entry name" value="GCIP-like_N"/>
</dbReference>
<accession>A0A3N4L265</accession>
<dbReference type="AlphaFoldDB" id="A0A3N4L265"/>
<dbReference type="FunCoup" id="A0A3N4L265">
    <property type="interactions" value="68"/>
</dbReference>
<evidence type="ECO:0000313" key="4">
    <source>
        <dbReference type="Proteomes" id="UP000277580"/>
    </source>
</evidence>
<name>A0A3N4L265_9PEZI</name>
<dbReference type="Pfam" id="PF13324">
    <property type="entry name" value="GCIP_N"/>
    <property type="match status" value="1"/>
</dbReference>